<keyword evidence="6" id="KW-1185">Reference proteome</keyword>
<dbReference type="PANTHER" id="PTHR45626">
    <property type="entry name" value="TRANSCRIPTION TERMINATION FACTOR 2-RELATED"/>
    <property type="match status" value="1"/>
</dbReference>
<dbReference type="CDD" id="cd18793">
    <property type="entry name" value="SF2_C_SNF"/>
    <property type="match status" value="1"/>
</dbReference>
<proteinExistence type="predicted"/>
<evidence type="ECO:0000313" key="6">
    <source>
        <dbReference type="Proteomes" id="UP001479436"/>
    </source>
</evidence>
<sequence length="107" mass="12090">PETTVLLISLKCGALGLNLTCANRGILLDVWWKPALEEQAIDRVHRIGQELPVHVVRLTIEDTVEDRILKLQQQPRQLAMGALGEIKSLKIGKLTMQDFLYLFDSNK</sequence>
<reference evidence="5 6" key="1">
    <citation type="submission" date="2023-04" db="EMBL/GenBank/DDBJ databases">
        <title>Genome of Basidiobolus ranarum AG-B5.</title>
        <authorList>
            <person name="Stajich J.E."/>
            <person name="Carter-House D."/>
            <person name="Gryganskyi A."/>
        </authorList>
    </citation>
    <scope>NUCLEOTIDE SEQUENCE [LARGE SCALE GENOMIC DNA]</scope>
    <source>
        <strain evidence="5 6">AG-B5</strain>
    </source>
</reference>
<organism evidence="5 6">
    <name type="scientific">Basidiobolus ranarum</name>
    <dbReference type="NCBI Taxonomy" id="34480"/>
    <lineage>
        <taxon>Eukaryota</taxon>
        <taxon>Fungi</taxon>
        <taxon>Fungi incertae sedis</taxon>
        <taxon>Zoopagomycota</taxon>
        <taxon>Entomophthoromycotina</taxon>
        <taxon>Basidiobolomycetes</taxon>
        <taxon>Basidiobolales</taxon>
        <taxon>Basidiobolaceae</taxon>
        <taxon>Basidiobolus</taxon>
    </lineage>
</organism>
<accession>A0ABR2VVJ6</accession>
<feature type="domain" description="Helicase C-terminal" evidence="4">
    <location>
        <begin position="1"/>
        <end position="95"/>
    </location>
</feature>
<dbReference type="Gene3D" id="3.40.50.300">
    <property type="entry name" value="P-loop containing nucleotide triphosphate hydrolases"/>
    <property type="match status" value="1"/>
</dbReference>
<evidence type="ECO:0000256" key="2">
    <source>
        <dbReference type="ARBA" id="ARBA00022801"/>
    </source>
</evidence>
<dbReference type="EMBL" id="JASJQH010007685">
    <property type="protein sequence ID" value="KAK9702890.1"/>
    <property type="molecule type" value="Genomic_DNA"/>
</dbReference>
<dbReference type="InterPro" id="IPR001650">
    <property type="entry name" value="Helicase_C-like"/>
</dbReference>
<dbReference type="InterPro" id="IPR049730">
    <property type="entry name" value="SNF2/RAD54-like_C"/>
</dbReference>
<protein>
    <recommendedName>
        <fullName evidence="4">Helicase C-terminal domain-containing protein</fullName>
    </recommendedName>
</protein>
<name>A0ABR2VVJ6_9FUNG</name>
<keyword evidence="1" id="KW-0547">Nucleotide-binding</keyword>
<evidence type="ECO:0000256" key="3">
    <source>
        <dbReference type="ARBA" id="ARBA00022840"/>
    </source>
</evidence>
<dbReference type="InterPro" id="IPR050628">
    <property type="entry name" value="SNF2_RAD54_helicase_TF"/>
</dbReference>
<evidence type="ECO:0000256" key="1">
    <source>
        <dbReference type="ARBA" id="ARBA00022741"/>
    </source>
</evidence>
<gene>
    <name evidence="5" type="ORF">K7432_011017</name>
</gene>
<dbReference type="PROSITE" id="PS51194">
    <property type="entry name" value="HELICASE_CTER"/>
    <property type="match status" value="1"/>
</dbReference>
<dbReference type="InterPro" id="IPR027417">
    <property type="entry name" value="P-loop_NTPase"/>
</dbReference>
<dbReference type="Pfam" id="PF00271">
    <property type="entry name" value="Helicase_C"/>
    <property type="match status" value="1"/>
</dbReference>
<evidence type="ECO:0000259" key="4">
    <source>
        <dbReference type="PROSITE" id="PS51194"/>
    </source>
</evidence>
<keyword evidence="3" id="KW-0067">ATP-binding</keyword>
<dbReference type="PANTHER" id="PTHR45626:SF14">
    <property type="entry name" value="ATP-DEPENDENT DNA HELICASE (EUROFUNG)"/>
    <property type="match status" value="1"/>
</dbReference>
<feature type="non-terminal residue" evidence="5">
    <location>
        <position position="1"/>
    </location>
</feature>
<evidence type="ECO:0000313" key="5">
    <source>
        <dbReference type="EMBL" id="KAK9702890.1"/>
    </source>
</evidence>
<keyword evidence="2" id="KW-0378">Hydrolase</keyword>
<dbReference type="SUPFAM" id="SSF52540">
    <property type="entry name" value="P-loop containing nucleoside triphosphate hydrolases"/>
    <property type="match status" value="1"/>
</dbReference>
<dbReference type="Proteomes" id="UP001479436">
    <property type="component" value="Unassembled WGS sequence"/>
</dbReference>
<comment type="caution">
    <text evidence="5">The sequence shown here is derived from an EMBL/GenBank/DDBJ whole genome shotgun (WGS) entry which is preliminary data.</text>
</comment>